<feature type="chain" id="PRO_5038055597" evidence="3">
    <location>
        <begin position="27"/>
        <end position="312"/>
    </location>
</feature>
<dbReference type="SUPFAM" id="SSF53850">
    <property type="entry name" value="Periplasmic binding protein-like II"/>
    <property type="match status" value="1"/>
</dbReference>
<dbReference type="Gene3D" id="3.40.190.10">
    <property type="entry name" value="Periplasmic binding protein-like II"/>
    <property type="match status" value="2"/>
</dbReference>
<feature type="compositionally biased region" description="Low complexity" evidence="2">
    <location>
        <begin position="27"/>
        <end position="41"/>
    </location>
</feature>
<dbReference type="AlphaFoldDB" id="A0A927G8B1"/>
<protein>
    <submittedName>
        <fullName evidence="5">ABC transporter substrate-binding protein</fullName>
    </submittedName>
</protein>
<dbReference type="CDD" id="cd01004">
    <property type="entry name" value="PBP2_MidA_like"/>
    <property type="match status" value="1"/>
</dbReference>
<comment type="caution">
    <text evidence="5">The sequence shown here is derived from an EMBL/GenBank/DDBJ whole genome shotgun (WGS) entry which is preliminary data.</text>
</comment>
<sequence>MRNTPLSGLVVLTAASALLLTACTDASQTGTDGSSDGGSDTESAAPNFDPSSIEVDDAAAALLPEDVASAGVLTVGSNTEYAPAEFIGDDGQTPVGFDIDTIKAVGATLGLEVEIQSADFPAIIPALGTKFDAGISSFTITEERMEQSNMISFLNAGSAYAVASGNPDDIDPESMCGVTVAVQTGTIQDEDIAVQSDECEAAGEDPVDILQYDSQADATTNLVGGKAQVMYADSPVAGYAIEQTGGQIEQLGDVFDSAPQGIVVAKEDTELADAIQAALQSMMDDGTLAEVLGGWGSADAALDTAEVNPSVS</sequence>
<evidence type="ECO:0000259" key="4">
    <source>
        <dbReference type="SMART" id="SM00062"/>
    </source>
</evidence>
<gene>
    <name evidence="5" type="ORF">IF651_05660</name>
</gene>
<feature type="signal peptide" evidence="3">
    <location>
        <begin position="1"/>
        <end position="26"/>
    </location>
</feature>
<accession>A0A927G8B1</accession>
<dbReference type="Proteomes" id="UP000610846">
    <property type="component" value="Unassembled WGS sequence"/>
</dbReference>
<feature type="region of interest" description="Disordered" evidence="2">
    <location>
        <begin position="27"/>
        <end position="50"/>
    </location>
</feature>
<evidence type="ECO:0000256" key="3">
    <source>
        <dbReference type="SAM" id="SignalP"/>
    </source>
</evidence>
<reference evidence="5" key="1">
    <citation type="journal article" date="2018" name="Curr. Microbiol.">
        <title>Cellulosimicrobium arenosum sp. nov., Isolated from Marine Sediment Sand.</title>
        <authorList>
            <person name="Oh M."/>
            <person name="Kim J.H."/>
            <person name="Yoon J.H."/>
            <person name="Schumann P."/>
            <person name="Kim W."/>
        </authorList>
    </citation>
    <scope>NUCLEOTIDE SEQUENCE</scope>
    <source>
        <strain evidence="5">KCTC 49039</strain>
    </source>
</reference>
<evidence type="ECO:0000256" key="1">
    <source>
        <dbReference type="ARBA" id="ARBA00022729"/>
    </source>
</evidence>
<dbReference type="Pfam" id="PF00497">
    <property type="entry name" value="SBP_bac_3"/>
    <property type="match status" value="1"/>
</dbReference>
<feature type="domain" description="Solute-binding protein family 3/N-terminal" evidence="4">
    <location>
        <begin position="72"/>
        <end position="299"/>
    </location>
</feature>
<evidence type="ECO:0000313" key="6">
    <source>
        <dbReference type="Proteomes" id="UP000610846"/>
    </source>
</evidence>
<keyword evidence="6" id="KW-1185">Reference proteome</keyword>
<organism evidence="5 6">
    <name type="scientific">Cellulosimicrobium arenosum</name>
    <dbReference type="NCBI Taxonomy" id="2708133"/>
    <lineage>
        <taxon>Bacteria</taxon>
        <taxon>Bacillati</taxon>
        <taxon>Actinomycetota</taxon>
        <taxon>Actinomycetes</taxon>
        <taxon>Micrococcales</taxon>
        <taxon>Promicromonosporaceae</taxon>
        <taxon>Cellulosimicrobium</taxon>
    </lineage>
</organism>
<dbReference type="PANTHER" id="PTHR35936">
    <property type="entry name" value="MEMBRANE-BOUND LYTIC MUREIN TRANSGLYCOSYLASE F"/>
    <property type="match status" value="1"/>
</dbReference>
<evidence type="ECO:0000313" key="5">
    <source>
        <dbReference type="EMBL" id="MBD8078545.1"/>
    </source>
</evidence>
<dbReference type="PROSITE" id="PS51257">
    <property type="entry name" value="PROKAR_LIPOPROTEIN"/>
    <property type="match status" value="1"/>
</dbReference>
<keyword evidence="1 3" id="KW-0732">Signal</keyword>
<proteinExistence type="predicted"/>
<evidence type="ECO:0000256" key="2">
    <source>
        <dbReference type="SAM" id="MobiDB-lite"/>
    </source>
</evidence>
<dbReference type="InterPro" id="IPR001638">
    <property type="entry name" value="Solute-binding_3/MltF_N"/>
</dbReference>
<dbReference type="PANTHER" id="PTHR35936:SF17">
    <property type="entry name" value="ARGININE-BINDING EXTRACELLULAR PROTEIN ARTP"/>
    <property type="match status" value="1"/>
</dbReference>
<dbReference type="SMART" id="SM00062">
    <property type="entry name" value="PBPb"/>
    <property type="match status" value="1"/>
</dbReference>
<reference evidence="5" key="2">
    <citation type="submission" date="2020-09" db="EMBL/GenBank/DDBJ databases">
        <authorList>
            <person name="Yu Y."/>
        </authorList>
    </citation>
    <scope>NUCLEOTIDE SEQUENCE</scope>
    <source>
        <strain evidence="5">KCTC 49039</strain>
    </source>
</reference>
<dbReference type="EMBL" id="JACYHB010000003">
    <property type="protein sequence ID" value="MBD8078545.1"/>
    <property type="molecule type" value="Genomic_DNA"/>
</dbReference>
<name>A0A927G8B1_9MICO</name>